<feature type="compositionally biased region" description="Basic and acidic residues" evidence="2">
    <location>
        <begin position="31"/>
        <end position="59"/>
    </location>
</feature>
<organism evidence="3 4">
    <name type="scientific">Rhodosorus marinus</name>
    <dbReference type="NCBI Taxonomy" id="101924"/>
    <lineage>
        <taxon>Eukaryota</taxon>
        <taxon>Rhodophyta</taxon>
        <taxon>Stylonematophyceae</taxon>
        <taxon>Stylonematales</taxon>
        <taxon>Stylonemataceae</taxon>
        <taxon>Rhodosorus</taxon>
    </lineage>
</organism>
<keyword evidence="4" id="KW-1185">Reference proteome</keyword>
<feature type="repeat" description="PPR" evidence="1">
    <location>
        <begin position="141"/>
        <end position="175"/>
    </location>
</feature>
<evidence type="ECO:0000313" key="4">
    <source>
        <dbReference type="Proteomes" id="UP001157974"/>
    </source>
</evidence>
<evidence type="ECO:0000256" key="2">
    <source>
        <dbReference type="SAM" id="MobiDB-lite"/>
    </source>
</evidence>
<reference evidence="3 4" key="1">
    <citation type="journal article" date="2023" name="Nat. Commun.">
        <title>Origin of minicircular mitochondrial genomes in red algae.</title>
        <authorList>
            <person name="Lee Y."/>
            <person name="Cho C.H."/>
            <person name="Lee Y.M."/>
            <person name="Park S.I."/>
            <person name="Yang J.H."/>
            <person name="West J.A."/>
            <person name="Bhattacharya D."/>
            <person name="Yoon H.S."/>
        </authorList>
    </citation>
    <scope>NUCLEOTIDE SEQUENCE [LARGE SCALE GENOMIC DNA]</scope>
    <source>
        <strain evidence="3 4">CCMP1338</strain>
        <tissue evidence="3">Whole cell</tissue>
    </source>
</reference>
<evidence type="ECO:0008006" key="5">
    <source>
        <dbReference type="Google" id="ProtNLM"/>
    </source>
</evidence>
<sequence>MLSRLRTRSGSGLIHQGVRFCADAAGSGRAGEAKAKTNEEIQSGKESEEKSGPGEEVKAAVEGSKSTPTADQNVEKVAEDSKATPEKQARGSGTVVEKKAFPIPKTGEEFFLAITSNARNSKTHNAKELYLNMIVQGIPPSRKLYSAMLEGFSRRNEPHEAQWLAREMNDRGFTLAPNDYAAFFYIYAKLRKPQLALMLFNESKASDNRLDFRGMKSLLLALHHDPICAQEGTRILKKEIFKGRADLKSKDMTTAGMLCAEACGDVGFAKMLYEQEKDPQIGKGYLRIVCSVGSEEDFKEMMTELAKDGERDAADMYSIALFYSRFGDAAKVRETLEKSKDMKPRHVPSIAMEKSILRNLMRIPEGKDHVVQCLESMDLKNTYSSNSHQGAEMLELIISYLIDYEDFENARKIARLALKGGSSRHPSLERMLSTKWVFFCKKMGQPQEGAAFQNLSL</sequence>
<dbReference type="Gene3D" id="1.25.40.10">
    <property type="entry name" value="Tetratricopeptide repeat domain"/>
    <property type="match status" value="1"/>
</dbReference>
<dbReference type="InterPro" id="IPR011990">
    <property type="entry name" value="TPR-like_helical_dom_sf"/>
</dbReference>
<dbReference type="InterPro" id="IPR002885">
    <property type="entry name" value="PPR_rpt"/>
</dbReference>
<feature type="region of interest" description="Disordered" evidence="2">
    <location>
        <begin position="25"/>
        <end position="98"/>
    </location>
</feature>
<proteinExistence type="predicted"/>
<feature type="compositionally biased region" description="Basic and acidic residues" evidence="2">
    <location>
        <begin position="73"/>
        <end position="89"/>
    </location>
</feature>
<accession>A0AAV8UMB7</accession>
<comment type="caution">
    <text evidence="3">The sequence shown here is derived from an EMBL/GenBank/DDBJ whole genome shotgun (WGS) entry which is preliminary data.</text>
</comment>
<dbReference type="Pfam" id="PF01535">
    <property type="entry name" value="PPR"/>
    <property type="match status" value="1"/>
</dbReference>
<dbReference type="Proteomes" id="UP001157974">
    <property type="component" value="Unassembled WGS sequence"/>
</dbReference>
<dbReference type="AlphaFoldDB" id="A0AAV8UMB7"/>
<name>A0AAV8UMB7_9RHOD</name>
<evidence type="ECO:0000256" key="1">
    <source>
        <dbReference type="PROSITE-ProRule" id="PRU00708"/>
    </source>
</evidence>
<dbReference type="EMBL" id="JAMWBK010000007">
    <property type="protein sequence ID" value="KAJ8903681.1"/>
    <property type="molecule type" value="Genomic_DNA"/>
</dbReference>
<protein>
    <recommendedName>
        <fullName evidence="5">Pentacotripeptide-repeat region of PRORP domain-containing protein</fullName>
    </recommendedName>
</protein>
<dbReference type="PROSITE" id="PS51375">
    <property type="entry name" value="PPR"/>
    <property type="match status" value="1"/>
</dbReference>
<evidence type="ECO:0000313" key="3">
    <source>
        <dbReference type="EMBL" id="KAJ8903681.1"/>
    </source>
</evidence>
<gene>
    <name evidence="3" type="ORF">NDN08_004783</name>
</gene>